<evidence type="ECO:0000313" key="1">
    <source>
        <dbReference type="EMBL" id="NER17849.1"/>
    </source>
</evidence>
<comment type="caution">
    <text evidence="1">The sequence shown here is derived from an EMBL/GenBank/DDBJ whole genome shotgun (WGS) entry which is preliminary data.</text>
</comment>
<evidence type="ECO:0000313" key="2">
    <source>
        <dbReference type="Proteomes" id="UP000474296"/>
    </source>
</evidence>
<protein>
    <submittedName>
        <fullName evidence="1">Uncharacterized protein</fullName>
    </submittedName>
</protein>
<dbReference type="EMBL" id="JAABOQ010000004">
    <property type="protein sequence ID" value="NER17849.1"/>
    <property type="molecule type" value="Genomic_DNA"/>
</dbReference>
<accession>A0A6M0CPQ7</accession>
<proteinExistence type="predicted"/>
<gene>
    <name evidence="1" type="ORF">GWK10_11545</name>
</gene>
<name>A0A6M0CPQ7_9FLAO</name>
<keyword evidence="2" id="KW-1185">Reference proteome</keyword>
<dbReference type="AlphaFoldDB" id="A0A6M0CPQ7"/>
<sequence>MISEVKAKQISILIALFSINIIHPQTLPKILMDKKVITKNYLPDFSYASYHNGEKQLPLRMIPSLYNYQLKNRMPSK</sequence>
<organism evidence="1 2">
    <name type="scientific">Spongiivirga citrea</name>
    <dbReference type="NCBI Taxonomy" id="1481457"/>
    <lineage>
        <taxon>Bacteria</taxon>
        <taxon>Pseudomonadati</taxon>
        <taxon>Bacteroidota</taxon>
        <taxon>Flavobacteriia</taxon>
        <taxon>Flavobacteriales</taxon>
        <taxon>Flavobacteriaceae</taxon>
        <taxon>Spongiivirga</taxon>
    </lineage>
</organism>
<reference evidence="1 2" key="1">
    <citation type="submission" date="2020-01" db="EMBL/GenBank/DDBJ databases">
        <title>Spongiivirga citrea KCTC 32990T.</title>
        <authorList>
            <person name="Wang G."/>
        </authorList>
    </citation>
    <scope>NUCLEOTIDE SEQUENCE [LARGE SCALE GENOMIC DNA]</scope>
    <source>
        <strain evidence="1 2">KCTC 32990</strain>
    </source>
</reference>
<dbReference type="Proteomes" id="UP000474296">
    <property type="component" value="Unassembled WGS sequence"/>
</dbReference>
<dbReference type="RefSeq" id="WP_164032518.1">
    <property type="nucleotide sequence ID" value="NZ_JAABOQ010000004.1"/>
</dbReference>